<keyword evidence="3" id="KW-1185">Reference proteome</keyword>
<gene>
    <name evidence="2" type="ORF">ISU07_13280</name>
</gene>
<comment type="caution">
    <text evidence="2">The sequence shown here is derived from an EMBL/GenBank/DDBJ whole genome shotgun (WGS) entry which is preliminary data.</text>
</comment>
<organism evidence="2 3">
    <name type="scientific">Nocardioides islandensis</name>
    <dbReference type="NCBI Taxonomy" id="433663"/>
    <lineage>
        <taxon>Bacteria</taxon>
        <taxon>Bacillati</taxon>
        <taxon>Actinomycetota</taxon>
        <taxon>Actinomycetes</taxon>
        <taxon>Propionibacteriales</taxon>
        <taxon>Nocardioidaceae</taxon>
        <taxon>Nocardioides</taxon>
    </lineage>
</organism>
<protein>
    <recommendedName>
        <fullName evidence="4">Spondin domain-containing protein</fullName>
    </recommendedName>
</protein>
<feature type="signal peptide" evidence="1">
    <location>
        <begin position="1"/>
        <end position="22"/>
    </location>
</feature>
<name>A0A930VEF0_9ACTN</name>
<keyword evidence="1" id="KW-0732">Signal</keyword>
<evidence type="ECO:0000256" key="1">
    <source>
        <dbReference type="SAM" id="SignalP"/>
    </source>
</evidence>
<evidence type="ECO:0000313" key="2">
    <source>
        <dbReference type="EMBL" id="MBF4764101.1"/>
    </source>
</evidence>
<proteinExistence type="predicted"/>
<dbReference type="Proteomes" id="UP000640489">
    <property type="component" value="Unassembled WGS sequence"/>
</dbReference>
<reference evidence="2" key="1">
    <citation type="submission" date="2020-11" db="EMBL/GenBank/DDBJ databases">
        <title>Nocardioides sp. nov., isolated from Soil of Cynanchum wilfordii Hemsley rhizosphere.</title>
        <authorList>
            <person name="Lee J.-S."/>
            <person name="Suh M.K."/>
            <person name="Kim J.-S."/>
        </authorList>
    </citation>
    <scope>NUCLEOTIDE SEQUENCE</scope>
    <source>
        <strain evidence="2">KCTC 19275</strain>
    </source>
</reference>
<sequence>MSLALVGAASLTAIGVAAPAQSAAATPPVAVTISAKRVVTMPTVIQPGVNTFSVTSAAKKGSAFQLVRPAAGYTPAEAARDIEKGLDGNNIKALKRFEANITLLGGMQADDTADILVVDLDLGSYWAVDTNTNDAAKFFAFTVDGVDTGNVMPQADARIKARLDTSWARKPASIPHKGLMQFTNAATNNHFIIMAKLKKGMTYADFKTWVKSIQSGPGGPPPVNFDIGIDSGVLSPGYSAEFRYNLPKGKYVMLCFWPDASMGGMPHVFMGMHRVITLK</sequence>
<dbReference type="AlphaFoldDB" id="A0A930VEF0"/>
<evidence type="ECO:0000313" key="3">
    <source>
        <dbReference type="Proteomes" id="UP000640489"/>
    </source>
</evidence>
<evidence type="ECO:0008006" key="4">
    <source>
        <dbReference type="Google" id="ProtNLM"/>
    </source>
</evidence>
<dbReference type="EMBL" id="JADKPN010000007">
    <property type="protein sequence ID" value="MBF4764101.1"/>
    <property type="molecule type" value="Genomic_DNA"/>
</dbReference>
<dbReference type="RefSeq" id="WP_194707274.1">
    <property type="nucleotide sequence ID" value="NZ_JADKPN010000007.1"/>
</dbReference>
<feature type="chain" id="PRO_5037737337" description="Spondin domain-containing protein" evidence="1">
    <location>
        <begin position="23"/>
        <end position="279"/>
    </location>
</feature>
<accession>A0A930VEF0</accession>